<dbReference type="EMBL" id="BAABGJ010000002">
    <property type="protein sequence ID" value="GAA4330504.1"/>
    <property type="molecule type" value="Genomic_DNA"/>
</dbReference>
<feature type="compositionally biased region" description="Low complexity" evidence="1">
    <location>
        <begin position="33"/>
        <end position="47"/>
    </location>
</feature>
<protein>
    <submittedName>
        <fullName evidence="2">DUF3306 domain-containing protein</fullName>
    </submittedName>
</protein>
<dbReference type="InterPro" id="IPR021735">
    <property type="entry name" value="DUF3306"/>
</dbReference>
<comment type="caution">
    <text evidence="2">The sequence shown here is derived from an EMBL/GenBank/DDBJ whole genome shotgun (WGS) entry which is preliminary data.</text>
</comment>
<feature type="region of interest" description="Disordered" evidence="1">
    <location>
        <begin position="1"/>
        <end position="79"/>
    </location>
</feature>
<gene>
    <name evidence="2" type="ORF">GCM10023165_04270</name>
</gene>
<organism evidence="2 3">
    <name type="scientific">Variovorax defluvii</name>
    <dbReference type="NCBI Taxonomy" id="913761"/>
    <lineage>
        <taxon>Bacteria</taxon>
        <taxon>Pseudomonadati</taxon>
        <taxon>Pseudomonadota</taxon>
        <taxon>Betaproteobacteria</taxon>
        <taxon>Burkholderiales</taxon>
        <taxon>Comamonadaceae</taxon>
        <taxon>Variovorax</taxon>
    </lineage>
</organism>
<name>A0ABP8GVC4_9BURK</name>
<dbReference type="Proteomes" id="UP001500975">
    <property type="component" value="Unassembled WGS sequence"/>
</dbReference>
<keyword evidence="3" id="KW-1185">Reference proteome</keyword>
<feature type="compositionally biased region" description="Basic and acidic residues" evidence="1">
    <location>
        <begin position="192"/>
        <end position="203"/>
    </location>
</feature>
<evidence type="ECO:0000256" key="1">
    <source>
        <dbReference type="SAM" id="MobiDB-lite"/>
    </source>
</evidence>
<feature type="region of interest" description="Disordered" evidence="1">
    <location>
        <begin position="138"/>
        <end position="217"/>
    </location>
</feature>
<feature type="compositionally biased region" description="Basic and acidic residues" evidence="1">
    <location>
        <begin position="8"/>
        <end position="23"/>
    </location>
</feature>
<evidence type="ECO:0000313" key="2">
    <source>
        <dbReference type="EMBL" id="GAA4330504.1"/>
    </source>
</evidence>
<sequence length="217" mass="23466">MRAMSEGFFERWSRRKQQAREGDALPPEAPDKSTTAVAPAAPVAEAASPPPGLPPEGEGEKPAPLTLADTDALTPESDFKPFLAGHVAPEVKNAALKKLFADPHFNVMDGLDTYIDDYSQSTPVPESVLRQMASAKFMKLFDEEPDQDRPDDGQLDKDPETDPLPDVAQSTSTDPVPSQPVASEAQPASQQDDDHHADLRLQQDHAPGAEGPRRRIG</sequence>
<dbReference type="Pfam" id="PF11748">
    <property type="entry name" value="DUF3306"/>
    <property type="match status" value="1"/>
</dbReference>
<proteinExistence type="predicted"/>
<evidence type="ECO:0000313" key="3">
    <source>
        <dbReference type="Proteomes" id="UP001500975"/>
    </source>
</evidence>
<feature type="compositionally biased region" description="Basic and acidic residues" evidence="1">
    <location>
        <begin position="139"/>
        <end position="160"/>
    </location>
</feature>
<accession>A0ABP8GVC4</accession>
<reference evidence="3" key="1">
    <citation type="journal article" date="2019" name="Int. J. Syst. Evol. Microbiol.">
        <title>The Global Catalogue of Microorganisms (GCM) 10K type strain sequencing project: providing services to taxonomists for standard genome sequencing and annotation.</title>
        <authorList>
            <consortium name="The Broad Institute Genomics Platform"/>
            <consortium name="The Broad Institute Genome Sequencing Center for Infectious Disease"/>
            <person name="Wu L."/>
            <person name="Ma J."/>
        </authorList>
    </citation>
    <scope>NUCLEOTIDE SEQUENCE [LARGE SCALE GENOMIC DNA]</scope>
    <source>
        <strain evidence="3">JCM 17804</strain>
    </source>
</reference>